<dbReference type="SUPFAM" id="SSF53756">
    <property type="entry name" value="UDP-Glycosyltransferase/glycogen phosphorylase"/>
    <property type="match status" value="1"/>
</dbReference>
<dbReference type="PROSITE" id="PS50005">
    <property type="entry name" value="TPR"/>
    <property type="match status" value="3"/>
</dbReference>
<feature type="repeat" description="TPR" evidence="1">
    <location>
        <begin position="150"/>
        <end position="183"/>
    </location>
</feature>
<dbReference type="KEGG" id="aace:A0U92_11295"/>
<dbReference type="SUPFAM" id="SSF48452">
    <property type="entry name" value="TPR-like"/>
    <property type="match status" value="2"/>
</dbReference>
<dbReference type="Pfam" id="PF13432">
    <property type="entry name" value="TPR_16"/>
    <property type="match status" value="2"/>
</dbReference>
<sequence>MPALDDAPATISPELSACLAEARTFEKRGDMVGVRKAALTYLARCPREPAILALLGRAELLLGHPARALAPLTRSARLTNHFIFYLLQADCLRKLGRFSEQKEVLEKTSLWMPQTGTAYFMAGIAFEGIRETERAIRFYRQALTTLPNEAPVQHRLGRALVEKGETIGALHYLEQALALRPNEPTYLVDLSVALEHAGRLEEALATVEKALILQPDNPEAIHNRGHLLFNLNRSAEALAVFNDALATGRDCSKTLFSRGVTLLKLGQFEEGWVGYETRWGTSQTLPTNLPAPLWQGEPLEGCHILLHAEQGLGDSLQFIRFAPQLAERGAVVTVLAPPPLQRLFTTVAGVTHSVTDLSAEAHFDYHCPVASLPHRLGVTEANIPSAPYFSVPPEEASRQGSAIRRLMWSGKRPAQRVIGLVWSGAPRPAQVEAHAIDQRRSMPLSDLAPLFDLPDTVFVSFQLNGAQQITEAGLPIHDGTHGIRDFADTAARLLGIDLLVCVDTSIAHLAGGLGLPVWMMSRFDGCWRWLEHRSDTPWYPTMKIYRQPKPGDWAGLVMNLKEDMRAYTPALLAAAS</sequence>
<dbReference type="RefSeq" id="WP_077813326.1">
    <property type="nucleotide sequence ID" value="NZ_CP014692.1"/>
</dbReference>
<dbReference type="InterPro" id="IPR011990">
    <property type="entry name" value="TPR-like_helical_dom_sf"/>
</dbReference>
<dbReference type="InterPro" id="IPR019734">
    <property type="entry name" value="TPR_rpt"/>
</dbReference>
<dbReference type="OrthoDB" id="9778733at2"/>
<gene>
    <name evidence="2" type="ORF">A0U92_11295</name>
</gene>
<accession>A0A1U9KHJ9</accession>
<evidence type="ECO:0000256" key="1">
    <source>
        <dbReference type="PROSITE-ProRule" id="PRU00339"/>
    </source>
</evidence>
<dbReference type="SMART" id="SM00028">
    <property type="entry name" value="TPR"/>
    <property type="match status" value="5"/>
</dbReference>
<name>A0A1U9KHJ9_ACEAC</name>
<reference evidence="2 3" key="1">
    <citation type="submission" date="2016-03" db="EMBL/GenBank/DDBJ databases">
        <title>Acetic acid bacteria sequencing.</title>
        <authorList>
            <person name="Brandt J."/>
            <person name="Jakob F."/>
            <person name="Vogel R.F."/>
        </authorList>
    </citation>
    <scope>NUCLEOTIDE SEQUENCE [LARGE SCALE GENOMIC DNA]</scope>
    <source>
        <strain evidence="2 3">TMW2.1153</strain>
    </source>
</reference>
<protein>
    <submittedName>
        <fullName evidence="2">Uncharacterized protein</fullName>
    </submittedName>
</protein>
<dbReference type="AlphaFoldDB" id="A0A1U9KHJ9"/>
<dbReference type="STRING" id="435.A0U92_11295"/>
<keyword evidence="3" id="KW-1185">Reference proteome</keyword>
<evidence type="ECO:0000313" key="3">
    <source>
        <dbReference type="Proteomes" id="UP000188937"/>
    </source>
</evidence>
<dbReference type="PANTHER" id="PTHR12558:SF33">
    <property type="entry name" value="BLL7664 PROTEIN"/>
    <property type="match status" value="1"/>
</dbReference>
<organism evidence="2 3">
    <name type="scientific">Acetobacter aceti</name>
    <dbReference type="NCBI Taxonomy" id="435"/>
    <lineage>
        <taxon>Bacteria</taxon>
        <taxon>Pseudomonadati</taxon>
        <taxon>Pseudomonadota</taxon>
        <taxon>Alphaproteobacteria</taxon>
        <taxon>Acetobacterales</taxon>
        <taxon>Acetobacteraceae</taxon>
        <taxon>Acetobacter</taxon>
        <taxon>Acetobacter subgen. Acetobacter</taxon>
    </lineage>
</organism>
<evidence type="ECO:0000313" key="2">
    <source>
        <dbReference type="EMBL" id="AQS85273.1"/>
    </source>
</evidence>
<keyword evidence="1" id="KW-0802">TPR repeat</keyword>
<dbReference type="Proteomes" id="UP000188937">
    <property type="component" value="Chromosome"/>
</dbReference>
<dbReference type="EMBL" id="CP014692">
    <property type="protein sequence ID" value="AQS85273.1"/>
    <property type="molecule type" value="Genomic_DNA"/>
</dbReference>
<dbReference type="PANTHER" id="PTHR12558">
    <property type="entry name" value="CELL DIVISION CYCLE 16,23,27"/>
    <property type="match status" value="1"/>
</dbReference>
<dbReference type="Gene3D" id="1.25.40.10">
    <property type="entry name" value="Tetratricopeptide repeat domain"/>
    <property type="match status" value="1"/>
</dbReference>
<proteinExistence type="predicted"/>
<feature type="repeat" description="TPR" evidence="1">
    <location>
        <begin position="184"/>
        <end position="217"/>
    </location>
</feature>
<feature type="repeat" description="TPR" evidence="1">
    <location>
        <begin position="116"/>
        <end position="149"/>
    </location>
</feature>
<dbReference type="Gene3D" id="3.40.50.2000">
    <property type="entry name" value="Glycogen Phosphorylase B"/>
    <property type="match status" value="1"/>
</dbReference>